<accession>A0A1D1VAM6</accession>
<dbReference type="AlphaFoldDB" id="A0A1D1VAM6"/>
<feature type="region of interest" description="Disordered" evidence="1">
    <location>
        <begin position="129"/>
        <end position="151"/>
    </location>
</feature>
<comment type="caution">
    <text evidence="2">The sequence shown here is derived from an EMBL/GenBank/DDBJ whole genome shotgun (WGS) entry which is preliminary data.</text>
</comment>
<feature type="compositionally biased region" description="Low complexity" evidence="1">
    <location>
        <begin position="129"/>
        <end position="144"/>
    </location>
</feature>
<gene>
    <name evidence="2" type="primary">RvY_07167-1</name>
    <name evidence="2" type="synonym">RvY_07167.1</name>
    <name evidence="2" type="ORF">RvY_07167</name>
</gene>
<evidence type="ECO:0000313" key="2">
    <source>
        <dbReference type="EMBL" id="GAU95568.1"/>
    </source>
</evidence>
<dbReference type="EMBL" id="BDGG01000003">
    <property type="protein sequence ID" value="GAU95568.1"/>
    <property type="molecule type" value="Genomic_DNA"/>
</dbReference>
<proteinExistence type="predicted"/>
<evidence type="ECO:0000256" key="1">
    <source>
        <dbReference type="SAM" id="MobiDB-lite"/>
    </source>
</evidence>
<name>A0A1D1VAM6_RAMVA</name>
<reference evidence="2 3" key="1">
    <citation type="journal article" date="2016" name="Nat. Commun.">
        <title>Extremotolerant tardigrade genome and improved radiotolerance of human cultured cells by tardigrade-unique protein.</title>
        <authorList>
            <person name="Hashimoto T."/>
            <person name="Horikawa D.D."/>
            <person name="Saito Y."/>
            <person name="Kuwahara H."/>
            <person name="Kozuka-Hata H."/>
            <person name="Shin-I T."/>
            <person name="Minakuchi Y."/>
            <person name="Ohishi K."/>
            <person name="Motoyama A."/>
            <person name="Aizu T."/>
            <person name="Enomoto A."/>
            <person name="Kondo K."/>
            <person name="Tanaka S."/>
            <person name="Hara Y."/>
            <person name="Koshikawa S."/>
            <person name="Sagara H."/>
            <person name="Miura T."/>
            <person name="Yokobori S."/>
            <person name="Miyagawa K."/>
            <person name="Suzuki Y."/>
            <person name="Kubo T."/>
            <person name="Oyama M."/>
            <person name="Kohara Y."/>
            <person name="Fujiyama A."/>
            <person name="Arakawa K."/>
            <person name="Katayama T."/>
            <person name="Toyoda A."/>
            <person name="Kunieda T."/>
        </authorList>
    </citation>
    <scope>NUCLEOTIDE SEQUENCE [LARGE SCALE GENOMIC DNA]</scope>
    <source>
        <strain evidence="2 3">YOKOZUNA-1</strain>
    </source>
</reference>
<feature type="compositionally biased region" description="Polar residues" evidence="1">
    <location>
        <begin position="28"/>
        <end position="54"/>
    </location>
</feature>
<sequence>MEAIRERRPLVRRNSHPLCQDVRAATCPSPTMDSELSLRSKTSPSTPYDNNNHSPPTPIYGDSRRSHFEHRFHQNGDALLASLHQDMLEEAPVENRGSIVKARIAEIESRQAQSSIFSRSSHSAFTDWMSSSRSSYDTSTQSSDLESLTQMSETQIPGLRRSMFPLEPIAVDKARNATKDAVEEAVPTLYDLNYQLEKAVPNFTQHFRENLHNRLKDWRERTVQDAQEEVLNNLEFEGLRLALSEVAKWKEEPERFKEKLIKMRNPENALVMHAELPKEVKKALQYGAKEMTKLKEEEYRKRKLITEKTSKLMGLIQRSEALVVAAEKVADVGRTQEMTLPAAYENILDPVVIQSAAMRHLVCRNRST</sequence>
<feature type="region of interest" description="Disordered" evidence="1">
    <location>
        <begin position="23"/>
        <end position="64"/>
    </location>
</feature>
<keyword evidence="3" id="KW-1185">Reference proteome</keyword>
<evidence type="ECO:0000313" key="3">
    <source>
        <dbReference type="Proteomes" id="UP000186922"/>
    </source>
</evidence>
<organism evidence="2 3">
    <name type="scientific">Ramazzottius varieornatus</name>
    <name type="common">Water bear</name>
    <name type="synonym">Tardigrade</name>
    <dbReference type="NCBI Taxonomy" id="947166"/>
    <lineage>
        <taxon>Eukaryota</taxon>
        <taxon>Metazoa</taxon>
        <taxon>Ecdysozoa</taxon>
        <taxon>Tardigrada</taxon>
        <taxon>Eutardigrada</taxon>
        <taxon>Parachela</taxon>
        <taxon>Hypsibioidea</taxon>
        <taxon>Ramazzottiidae</taxon>
        <taxon>Ramazzottius</taxon>
    </lineage>
</organism>
<dbReference type="Proteomes" id="UP000186922">
    <property type="component" value="Unassembled WGS sequence"/>
</dbReference>
<protein>
    <submittedName>
        <fullName evidence="2">Uncharacterized protein</fullName>
    </submittedName>
</protein>